<evidence type="ECO:0000256" key="3">
    <source>
        <dbReference type="ARBA" id="ARBA00023163"/>
    </source>
</evidence>
<dbReference type="EMBL" id="BANB01000618">
    <property type="protein sequence ID" value="GAN78097.1"/>
    <property type="molecule type" value="Genomic_DNA"/>
</dbReference>
<accession>A0A0D6P8T6</accession>
<dbReference type="SUPFAM" id="SSF46689">
    <property type="entry name" value="Homeodomain-like"/>
    <property type="match status" value="1"/>
</dbReference>
<sequence length="195" mass="19847">MSTSGARYHHGDLRAALVGAALGLLREVGAAGLSLRAVARAAGVSAMAPYRHFPDKDALLAAVATHGFALFAARLEAALADAPGPRAALIEQGVAYVTFACTERALFRLMFGPLIAGAKARATLHEGGAPAYAALERAVAAMVADPARRPAVALSCWSVAHGLACLLVDGQVAMPAETEAIGALARSVLEQAVPS</sequence>
<dbReference type="PROSITE" id="PS50977">
    <property type="entry name" value="HTH_TETR_2"/>
    <property type="match status" value="1"/>
</dbReference>
<evidence type="ECO:0000313" key="7">
    <source>
        <dbReference type="Proteomes" id="UP000032680"/>
    </source>
</evidence>
<dbReference type="Gene3D" id="1.10.357.10">
    <property type="entry name" value="Tetracycline Repressor, domain 2"/>
    <property type="match status" value="1"/>
</dbReference>
<dbReference type="OrthoDB" id="7056813at2"/>
<dbReference type="InterPro" id="IPR001647">
    <property type="entry name" value="HTH_TetR"/>
</dbReference>
<dbReference type="Pfam" id="PF00440">
    <property type="entry name" value="TetR_N"/>
    <property type="match status" value="1"/>
</dbReference>
<dbReference type="RefSeq" id="WP_048862501.1">
    <property type="nucleotide sequence ID" value="NZ_BANB01000618.1"/>
</dbReference>
<keyword evidence="7" id="KW-1185">Reference proteome</keyword>
<dbReference type="GO" id="GO:0000976">
    <property type="term" value="F:transcription cis-regulatory region binding"/>
    <property type="evidence" value="ECO:0007669"/>
    <property type="project" value="TreeGrafter"/>
</dbReference>
<dbReference type="PANTHER" id="PTHR30055">
    <property type="entry name" value="HTH-TYPE TRANSCRIPTIONAL REGULATOR RUTR"/>
    <property type="match status" value="1"/>
</dbReference>
<gene>
    <name evidence="6" type="ORF">Asru_0618_03</name>
</gene>
<reference evidence="6 7" key="1">
    <citation type="submission" date="2012-11" db="EMBL/GenBank/DDBJ databases">
        <title>Whole genome sequence of Acidisphaera rubrifaciens HS-AP3.</title>
        <authorList>
            <person name="Azuma Y."/>
            <person name="Higashiura N."/>
            <person name="Hirakawa H."/>
            <person name="Matsushita K."/>
        </authorList>
    </citation>
    <scope>NUCLEOTIDE SEQUENCE [LARGE SCALE GENOMIC DNA]</scope>
    <source>
        <strain evidence="6 7">HS-AP3</strain>
    </source>
</reference>
<dbReference type="InterPro" id="IPR036271">
    <property type="entry name" value="Tet_transcr_reg_TetR-rel_C_sf"/>
</dbReference>
<keyword evidence="2 4" id="KW-0238">DNA-binding</keyword>
<evidence type="ECO:0000256" key="1">
    <source>
        <dbReference type="ARBA" id="ARBA00023015"/>
    </source>
</evidence>
<name>A0A0D6P8T6_9PROT</name>
<comment type="caution">
    <text evidence="6">The sequence shown here is derived from an EMBL/GenBank/DDBJ whole genome shotgun (WGS) entry which is preliminary data.</text>
</comment>
<dbReference type="PANTHER" id="PTHR30055:SF220">
    <property type="entry name" value="TETR-FAMILY REGULATORY PROTEIN"/>
    <property type="match status" value="1"/>
</dbReference>
<dbReference type="PRINTS" id="PR00455">
    <property type="entry name" value="HTHTETR"/>
</dbReference>
<dbReference type="AlphaFoldDB" id="A0A0D6P8T6"/>
<dbReference type="Pfam" id="PF13305">
    <property type="entry name" value="TetR_C_33"/>
    <property type="match status" value="1"/>
</dbReference>
<dbReference type="Proteomes" id="UP000032680">
    <property type="component" value="Unassembled WGS sequence"/>
</dbReference>
<feature type="domain" description="HTH tetR-type" evidence="5">
    <location>
        <begin position="11"/>
        <end position="71"/>
    </location>
</feature>
<proteinExistence type="predicted"/>
<organism evidence="6 7">
    <name type="scientific">Acidisphaera rubrifaciens HS-AP3</name>
    <dbReference type="NCBI Taxonomy" id="1231350"/>
    <lineage>
        <taxon>Bacteria</taxon>
        <taxon>Pseudomonadati</taxon>
        <taxon>Pseudomonadota</taxon>
        <taxon>Alphaproteobacteria</taxon>
        <taxon>Acetobacterales</taxon>
        <taxon>Acetobacteraceae</taxon>
        <taxon>Acidisphaera</taxon>
    </lineage>
</organism>
<evidence type="ECO:0000259" key="5">
    <source>
        <dbReference type="PROSITE" id="PS50977"/>
    </source>
</evidence>
<feature type="DNA-binding region" description="H-T-H motif" evidence="4">
    <location>
        <begin position="34"/>
        <end position="53"/>
    </location>
</feature>
<protein>
    <submittedName>
        <fullName evidence="6">Transcriptional regulator TetR</fullName>
    </submittedName>
</protein>
<dbReference type="SUPFAM" id="SSF48498">
    <property type="entry name" value="Tetracyclin repressor-like, C-terminal domain"/>
    <property type="match status" value="1"/>
</dbReference>
<evidence type="ECO:0000256" key="2">
    <source>
        <dbReference type="ARBA" id="ARBA00023125"/>
    </source>
</evidence>
<keyword evidence="3" id="KW-0804">Transcription</keyword>
<evidence type="ECO:0000313" key="6">
    <source>
        <dbReference type="EMBL" id="GAN78097.1"/>
    </source>
</evidence>
<dbReference type="InterPro" id="IPR009057">
    <property type="entry name" value="Homeodomain-like_sf"/>
</dbReference>
<dbReference type="InterPro" id="IPR025996">
    <property type="entry name" value="MT1864/Rv1816-like_C"/>
</dbReference>
<evidence type="ECO:0000256" key="4">
    <source>
        <dbReference type="PROSITE-ProRule" id="PRU00335"/>
    </source>
</evidence>
<dbReference type="InterPro" id="IPR050109">
    <property type="entry name" value="HTH-type_TetR-like_transc_reg"/>
</dbReference>
<dbReference type="GO" id="GO:0003700">
    <property type="term" value="F:DNA-binding transcription factor activity"/>
    <property type="evidence" value="ECO:0007669"/>
    <property type="project" value="TreeGrafter"/>
</dbReference>
<keyword evidence="1" id="KW-0805">Transcription regulation</keyword>